<keyword evidence="3" id="KW-1185">Reference proteome</keyword>
<evidence type="ECO:0000256" key="1">
    <source>
        <dbReference type="SAM" id="MobiDB-lite"/>
    </source>
</evidence>
<feature type="region of interest" description="Disordered" evidence="1">
    <location>
        <begin position="80"/>
        <end position="106"/>
    </location>
</feature>
<proteinExistence type="predicted"/>
<dbReference type="Proteomes" id="UP001501074">
    <property type="component" value="Unassembled WGS sequence"/>
</dbReference>
<dbReference type="RefSeq" id="WP_231485837.1">
    <property type="nucleotide sequence ID" value="NZ_BAAAZO010000002.1"/>
</dbReference>
<evidence type="ECO:0000313" key="2">
    <source>
        <dbReference type="EMBL" id="GAA3597580.1"/>
    </source>
</evidence>
<name>A0ABP6Z358_9ACTN</name>
<organism evidence="2 3">
    <name type="scientific">Kineosporia mesophila</name>
    <dbReference type="NCBI Taxonomy" id="566012"/>
    <lineage>
        <taxon>Bacteria</taxon>
        <taxon>Bacillati</taxon>
        <taxon>Actinomycetota</taxon>
        <taxon>Actinomycetes</taxon>
        <taxon>Kineosporiales</taxon>
        <taxon>Kineosporiaceae</taxon>
        <taxon>Kineosporia</taxon>
    </lineage>
</organism>
<gene>
    <name evidence="2" type="ORF">GCM10022223_10920</name>
</gene>
<protein>
    <submittedName>
        <fullName evidence="2">Uncharacterized protein</fullName>
    </submittedName>
</protein>
<accession>A0ABP6Z358</accession>
<dbReference type="EMBL" id="BAAAZO010000002">
    <property type="protein sequence ID" value="GAA3597580.1"/>
    <property type="molecule type" value="Genomic_DNA"/>
</dbReference>
<evidence type="ECO:0000313" key="3">
    <source>
        <dbReference type="Proteomes" id="UP001501074"/>
    </source>
</evidence>
<reference evidence="3" key="1">
    <citation type="journal article" date="2019" name="Int. J. Syst. Evol. Microbiol.">
        <title>The Global Catalogue of Microorganisms (GCM) 10K type strain sequencing project: providing services to taxonomists for standard genome sequencing and annotation.</title>
        <authorList>
            <consortium name="The Broad Institute Genomics Platform"/>
            <consortium name="The Broad Institute Genome Sequencing Center for Infectious Disease"/>
            <person name="Wu L."/>
            <person name="Ma J."/>
        </authorList>
    </citation>
    <scope>NUCLEOTIDE SEQUENCE [LARGE SCALE GENOMIC DNA]</scope>
    <source>
        <strain evidence="3">JCM 16902</strain>
    </source>
</reference>
<comment type="caution">
    <text evidence="2">The sequence shown here is derived from an EMBL/GenBank/DDBJ whole genome shotgun (WGS) entry which is preliminary data.</text>
</comment>
<sequence>MDSRQLSAATDTWVLACLATGRGGLTLREIRERLWDHIPADVRSTWQVLVVGDQVSRSLHQLTREGTVRHDRHAMRWQLVTSQPQLDAPPTRPVPAGEQSEFSLGH</sequence>